<evidence type="ECO:0000256" key="1">
    <source>
        <dbReference type="SAM" id="MobiDB-lite"/>
    </source>
</evidence>
<sequence length="127" mass="14541">MVELNQGLDDFCLLDLLTASTPSHITVNITNAVHFTLTNVNEDGTIMDTEMFGLTEDEILKYIELQTFQVTDATQQTEICCICQRRKMKVKVKVKWSMQVQPRELHSTDKAEKNRNKNSNGYSNLNL</sequence>
<accession>A0AAV1YCZ3</accession>
<keyword evidence="3" id="KW-1185">Reference proteome</keyword>
<feature type="compositionally biased region" description="Polar residues" evidence="1">
    <location>
        <begin position="117"/>
        <end position="127"/>
    </location>
</feature>
<evidence type="ECO:0000313" key="3">
    <source>
        <dbReference type="Proteomes" id="UP001497480"/>
    </source>
</evidence>
<feature type="compositionally biased region" description="Basic and acidic residues" evidence="1">
    <location>
        <begin position="103"/>
        <end position="115"/>
    </location>
</feature>
<gene>
    <name evidence="2" type="ORF">LLUT_LOCUS32853</name>
</gene>
<protein>
    <submittedName>
        <fullName evidence="2">Uncharacterized protein</fullName>
    </submittedName>
</protein>
<reference evidence="2 3" key="1">
    <citation type="submission" date="2024-03" db="EMBL/GenBank/DDBJ databases">
        <authorList>
            <person name="Martinez-Hernandez J."/>
        </authorList>
    </citation>
    <scope>NUCLEOTIDE SEQUENCE [LARGE SCALE GENOMIC DNA]</scope>
</reference>
<comment type="caution">
    <text evidence="2">The sequence shown here is derived from an EMBL/GenBank/DDBJ whole genome shotgun (WGS) entry which is preliminary data.</text>
</comment>
<dbReference type="Proteomes" id="UP001497480">
    <property type="component" value="Unassembled WGS sequence"/>
</dbReference>
<evidence type="ECO:0000313" key="2">
    <source>
        <dbReference type="EMBL" id="CAL0331793.1"/>
    </source>
</evidence>
<name>A0AAV1YCZ3_LUPLU</name>
<organism evidence="2 3">
    <name type="scientific">Lupinus luteus</name>
    <name type="common">European yellow lupine</name>
    <dbReference type="NCBI Taxonomy" id="3873"/>
    <lineage>
        <taxon>Eukaryota</taxon>
        <taxon>Viridiplantae</taxon>
        <taxon>Streptophyta</taxon>
        <taxon>Embryophyta</taxon>
        <taxon>Tracheophyta</taxon>
        <taxon>Spermatophyta</taxon>
        <taxon>Magnoliopsida</taxon>
        <taxon>eudicotyledons</taxon>
        <taxon>Gunneridae</taxon>
        <taxon>Pentapetalae</taxon>
        <taxon>rosids</taxon>
        <taxon>fabids</taxon>
        <taxon>Fabales</taxon>
        <taxon>Fabaceae</taxon>
        <taxon>Papilionoideae</taxon>
        <taxon>50 kb inversion clade</taxon>
        <taxon>genistoids sensu lato</taxon>
        <taxon>core genistoids</taxon>
        <taxon>Genisteae</taxon>
        <taxon>Lupinus</taxon>
    </lineage>
</organism>
<feature type="region of interest" description="Disordered" evidence="1">
    <location>
        <begin position="103"/>
        <end position="127"/>
    </location>
</feature>
<dbReference type="EMBL" id="CAXHTB010000023">
    <property type="protein sequence ID" value="CAL0331793.1"/>
    <property type="molecule type" value="Genomic_DNA"/>
</dbReference>
<proteinExistence type="predicted"/>
<dbReference type="AlphaFoldDB" id="A0AAV1YCZ3"/>